<dbReference type="AlphaFoldDB" id="A0AAD2G0G2"/>
<organism evidence="1 2">
    <name type="scientific">Cylindrotheca closterium</name>
    <dbReference type="NCBI Taxonomy" id="2856"/>
    <lineage>
        <taxon>Eukaryota</taxon>
        <taxon>Sar</taxon>
        <taxon>Stramenopiles</taxon>
        <taxon>Ochrophyta</taxon>
        <taxon>Bacillariophyta</taxon>
        <taxon>Bacillariophyceae</taxon>
        <taxon>Bacillariophycidae</taxon>
        <taxon>Bacillariales</taxon>
        <taxon>Bacillariaceae</taxon>
        <taxon>Cylindrotheca</taxon>
    </lineage>
</organism>
<name>A0AAD2G0G2_9STRA</name>
<evidence type="ECO:0000313" key="1">
    <source>
        <dbReference type="EMBL" id="CAJ1958762.1"/>
    </source>
</evidence>
<dbReference type="InterPro" id="IPR019587">
    <property type="entry name" value="Polyketide_cyclase/dehydratase"/>
</dbReference>
<sequence>MLTFRRKKQLSTDASDGDMSVVTKDKSTKSLSQSTIISAPATVVWESLTDIKTWQWNRSLRLDASYVMEGETGKSRIVLGGRRATAPFKFGKVSRRTFTFTWTTKLGCCESTNTVELKPIGINKTELVHTQTFEGKLLFLRPSSKKYQKAVRVMDEGLKNHVESLYFNTLLYDFSNSEMVTPGCSTSTEMTVLSEMSGTNFWDTPKHIREKLVNCFVDKDTEAREPTIYDA</sequence>
<dbReference type="SUPFAM" id="SSF55961">
    <property type="entry name" value="Bet v1-like"/>
    <property type="match status" value="1"/>
</dbReference>
<reference evidence="1" key="1">
    <citation type="submission" date="2023-08" db="EMBL/GenBank/DDBJ databases">
        <authorList>
            <person name="Audoor S."/>
            <person name="Bilcke G."/>
        </authorList>
    </citation>
    <scope>NUCLEOTIDE SEQUENCE</scope>
</reference>
<evidence type="ECO:0000313" key="2">
    <source>
        <dbReference type="Proteomes" id="UP001295423"/>
    </source>
</evidence>
<accession>A0AAD2G0G2</accession>
<dbReference type="Pfam" id="PF10604">
    <property type="entry name" value="Polyketide_cyc2"/>
    <property type="match status" value="1"/>
</dbReference>
<dbReference type="Proteomes" id="UP001295423">
    <property type="component" value="Unassembled WGS sequence"/>
</dbReference>
<dbReference type="EMBL" id="CAKOGP040001980">
    <property type="protein sequence ID" value="CAJ1958762.1"/>
    <property type="molecule type" value="Genomic_DNA"/>
</dbReference>
<proteinExistence type="predicted"/>
<keyword evidence="2" id="KW-1185">Reference proteome</keyword>
<comment type="caution">
    <text evidence="1">The sequence shown here is derived from an EMBL/GenBank/DDBJ whole genome shotgun (WGS) entry which is preliminary data.</text>
</comment>
<gene>
    <name evidence="1" type="ORF">CYCCA115_LOCUS17338</name>
</gene>
<dbReference type="InterPro" id="IPR023393">
    <property type="entry name" value="START-like_dom_sf"/>
</dbReference>
<dbReference type="Gene3D" id="3.30.530.20">
    <property type="match status" value="1"/>
</dbReference>
<protein>
    <submittedName>
        <fullName evidence="1">Uncharacterized protein</fullName>
    </submittedName>
</protein>